<dbReference type="PANTHER" id="PTHR34547">
    <property type="entry name" value="YACP-LIKE NYN DOMAIN PROTEIN"/>
    <property type="match status" value="1"/>
</dbReference>
<organism evidence="1 2">
    <name type="scientific">Enorma massiliensis</name>
    <dbReference type="NCBI Taxonomy" id="1472761"/>
    <lineage>
        <taxon>Bacteria</taxon>
        <taxon>Bacillati</taxon>
        <taxon>Actinomycetota</taxon>
        <taxon>Coriobacteriia</taxon>
        <taxon>Coriobacteriales</taxon>
        <taxon>Coriobacteriaceae</taxon>
        <taxon>Enorma</taxon>
    </lineage>
</organism>
<evidence type="ECO:0008006" key="3">
    <source>
        <dbReference type="Google" id="ProtNLM"/>
    </source>
</evidence>
<dbReference type="eggNOG" id="COG3688">
    <property type="taxonomic scope" value="Bacteria"/>
</dbReference>
<evidence type="ECO:0000313" key="1">
    <source>
        <dbReference type="EMBL" id="OUN42160.1"/>
    </source>
</evidence>
<accession>A0A1Y3U9Z4</accession>
<reference evidence="2" key="1">
    <citation type="submission" date="2017-04" db="EMBL/GenBank/DDBJ databases">
        <title>Function of individual gut microbiota members based on whole genome sequencing of pure cultures obtained from chicken caecum.</title>
        <authorList>
            <person name="Medvecky M."/>
            <person name="Cejkova D."/>
            <person name="Polansky O."/>
            <person name="Karasova D."/>
            <person name="Kubasova T."/>
            <person name="Cizek A."/>
            <person name="Rychlik I."/>
        </authorList>
    </citation>
    <scope>NUCLEOTIDE SEQUENCE [LARGE SCALE GENOMIC DNA]</scope>
    <source>
        <strain evidence="2">An70</strain>
    </source>
</reference>
<evidence type="ECO:0000313" key="2">
    <source>
        <dbReference type="Proteomes" id="UP000196560"/>
    </source>
</evidence>
<comment type="caution">
    <text evidence="1">The sequence shown here is derived from an EMBL/GenBank/DDBJ whole genome shotgun (WGS) entry which is preliminary data.</text>
</comment>
<keyword evidence="2" id="KW-1185">Reference proteome</keyword>
<proteinExistence type="predicted"/>
<dbReference type="STRING" id="1118060.GCA_000311845_00494"/>
<name>A0A1Y3U9Z4_9ACTN</name>
<sequence length="231" mass="24710">MSKKNRQKAKAKRFGEGSARAAVDASTYGAGNAFGSAFVSSTVVDPARGTNSRGQRELLVVDGYNVIHATPRYEQLIFDRSDDPYSNDVYDRARTALIADVAAFAQRRYDAVIVFDGAGNVSADRPNLPQAGVRIEFSPTGVSADTVVQRLCIEAREAGRACSVVTSDGTIQATVMGKGVTRISARMLVDEIRSIDADVAEAEEAPQVKLTLGSRLSPEALAKLEALRNRG</sequence>
<dbReference type="Pfam" id="PF05991">
    <property type="entry name" value="NYN_YacP"/>
    <property type="match status" value="1"/>
</dbReference>
<dbReference type="Proteomes" id="UP000196560">
    <property type="component" value="Unassembled WGS sequence"/>
</dbReference>
<gene>
    <name evidence="1" type="ORF">B5G21_08235</name>
</gene>
<dbReference type="InterPro" id="IPR010298">
    <property type="entry name" value="YacP-like"/>
</dbReference>
<dbReference type="PANTHER" id="PTHR34547:SF1">
    <property type="entry name" value="YACP-LIKE NYN DOMAIN PROTEIN"/>
    <property type="match status" value="1"/>
</dbReference>
<dbReference type="RefSeq" id="WP_087186811.1">
    <property type="nucleotide sequence ID" value="NZ_DBEYNO010000057.1"/>
</dbReference>
<protein>
    <recommendedName>
        <fullName evidence="3">RNA-binding protein</fullName>
    </recommendedName>
</protein>
<dbReference type="EMBL" id="NFHO01000009">
    <property type="protein sequence ID" value="OUN42160.1"/>
    <property type="molecule type" value="Genomic_DNA"/>
</dbReference>
<dbReference type="AlphaFoldDB" id="A0A1Y3U9Z4"/>